<dbReference type="Proteomes" id="UP001054252">
    <property type="component" value="Unassembled WGS sequence"/>
</dbReference>
<organism evidence="4 5">
    <name type="scientific">Rubroshorea leprosula</name>
    <dbReference type="NCBI Taxonomy" id="152421"/>
    <lineage>
        <taxon>Eukaryota</taxon>
        <taxon>Viridiplantae</taxon>
        <taxon>Streptophyta</taxon>
        <taxon>Embryophyta</taxon>
        <taxon>Tracheophyta</taxon>
        <taxon>Spermatophyta</taxon>
        <taxon>Magnoliopsida</taxon>
        <taxon>eudicotyledons</taxon>
        <taxon>Gunneridae</taxon>
        <taxon>Pentapetalae</taxon>
        <taxon>rosids</taxon>
        <taxon>malvids</taxon>
        <taxon>Malvales</taxon>
        <taxon>Dipterocarpaceae</taxon>
        <taxon>Rubroshorea</taxon>
    </lineage>
</organism>
<comment type="caution">
    <text evidence="4">The sequence shown here is derived from an EMBL/GenBank/DDBJ whole genome shotgun (WGS) entry which is preliminary data.</text>
</comment>
<evidence type="ECO:0000313" key="4">
    <source>
        <dbReference type="EMBL" id="GKV48716.1"/>
    </source>
</evidence>
<dbReference type="InterPro" id="IPR043502">
    <property type="entry name" value="DNA/RNA_pol_sf"/>
</dbReference>
<dbReference type="PANTHER" id="PTHR33116:SF84">
    <property type="entry name" value="RNA-DIRECTED DNA POLYMERASE"/>
    <property type="match status" value="1"/>
</dbReference>
<feature type="region of interest" description="Disordered" evidence="2">
    <location>
        <begin position="135"/>
        <end position="163"/>
    </location>
</feature>
<feature type="domain" description="Reverse transcriptase" evidence="3">
    <location>
        <begin position="916"/>
        <end position="1167"/>
    </location>
</feature>
<evidence type="ECO:0000313" key="5">
    <source>
        <dbReference type="Proteomes" id="UP001054252"/>
    </source>
</evidence>
<dbReference type="InterPro" id="IPR025558">
    <property type="entry name" value="DUF4283"/>
</dbReference>
<dbReference type="CDD" id="cd01650">
    <property type="entry name" value="RT_nLTR_like"/>
    <property type="match status" value="1"/>
</dbReference>
<dbReference type="SUPFAM" id="SSF56219">
    <property type="entry name" value="DNase I-like"/>
    <property type="match status" value="1"/>
</dbReference>
<proteinExistence type="predicted"/>
<dbReference type="InterPro" id="IPR000477">
    <property type="entry name" value="RT_dom"/>
</dbReference>
<sequence>MICVRGVEKEERQNSISRSLTIFDSTIFINHAIVRERGGLAGNVEDGGQRPTEKERPVAKGGAATKPIDLKDDNGEQNSISVENKEQTEVVKLVPCDPNQMGLEIEELGRLSLDLGEKKGDVEGILLDLAVSTQGQRKSRFDAGPRDGRVDKGKSEAGPVEGKVAKGTKGVRLETQPSVIQMKQPSGEKGAGSTSGMAMSPNARWSDLIEKEKREFQPSLKQKPLRSWASVVEGNRDISKGWDLQYIKPQDPTGAVVIIEDEWDKGSKIWENALVGYVLGYKPDFKDVANFVNNRWRECQVPKAFMLRNGVFLFDFGNGDAEQAVLERRWTFNGHPLILKQWTPDFDPDNLDISKIPVWIQFLELHLSLWNLESLGKLASYVGVPIATDALTAKRQRVAYARMLVEMEIMDTLPRVVPIIGPKGVFQQPVVFEWEPIRCGKCRNLGHEERNCTTKEKKVWVPKKPAEEQVVNQIVSTKSSGGNDELCGGEVQTATNSANVKQSTLSCPSGKLLVESNEQSLVQLEVGAMKSVHLHSEISTGIGDKEIMQKAAGGESSAMGWLNNYNSHPNGRIWILWNKSVLRVIEVIQTDQLLHVEVCSAVGDVKFLCTIVYAFNTFDGRVALWDQVRALDVENVPSIISGDFNTTLNYGERVKPSGVVWEDTSDLKDFVSRMEVFDLQFSGAFFTWSNKQGENDRLWCKLDRVMANSTWVSAFLNTSVVFLNPQSSDHLPSLVTVDILMNEKPRPFRFCNAWSKDENFLGLVREAWSVDIQGCPMFVVVQKLKLVKQKMKQLHKNRYGNLEGRIKDMAAELQNVQASIQNALFDETLAAEEKELQRELTKLERANLSVIAQAQGRVLTTEELEELCRPYTAKEVKTALFSIPSNKSPGPDGFTSGFYRAAWSIIKNDVTAAVLDFFDSGKILKQINATNITIVPKVSCPNVVSDYRPIACCNVIYKGRFITTNLLICQDLVRNYHRSRGPARCLMKIDLQKAYDSVDWGFVNAMLRGLNFPDKFINWLMLCVSTTRFSVLINEQPKGYFQGQRGLRQGDLISPYLFVLVMEYLTRQLKELDMQENFKYHSKCQVMQLTHLIFADDIMLFCKADEESTVLMMQKFEEFARVSGLEVNRMKSRVFFSGVREGQKVALIQKLGFVEGQLPVRYLGLPLISKKLSPGACQPIIDKIHQRIGSWATKFLSYAGRVQLVNSVLFHIQVFWSGALLIPKKVLKQIDVACRNFIWCGKWNHNAMSLVAWDDVCVPRKERGLGVKQLLHWNKAALGKLVWNICQHQESLWVKWAQVVLLRGENFWKVKIPADCAWRWRQVLKLRPLLKNIIWMQVGDGRQVSLFYDWWAGELRFCELISKDDIAVWGHDLTVNY</sequence>
<keyword evidence="1" id="KW-0175">Coiled coil</keyword>
<dbReference type="SUPFAM" id="SSF56672">
    <property type="entry name" value="DNA/RNA polymerases"/>
    <property type="match status" value="1"/>
</dbReference>
<accession>A0AAV5MIT0</accession>
<dbReference type="PANTHER" id="PTHR33116">
    <property type="entry name" value="REVERSE TRANSCRIPTASE ZINC-BINDING DOMAIN-CONTAINING PROTEIN-RELATED-RELATED"/>
    <property type="match status" value="1"/>
</dbReference>
<reference evidence="4 5" key="1">
    <citation type="journal article" date="2021" name="Commun. Biol.">
        <title>The genome of Shorea leprosula (Dipterocarpaceae) highlights the ecological relevance of drought in aseasonal tropical rainforests.</title>
        <authorList>
            <person name="Ng K.K.S."/>
            <person name="Kobayashi M.J."/>
            <person name="Fawcett J.A."/>
            <person name="Hatakeyama M."/>
            <person name="Paape T."/>
            <person name="Ng C.H."/>
            <person name="Ang C.C."/>
            <person name="Tnah L.H."/>
            <person name="Lee C.T."/>
            <person name="Nishiyama T."/>
            <person name="Sese J."/>
            <person name="O'Brien M.J."/>
            <person name="Copetti D."/>
            <person name="Mohd Noor M.I."/>
            <person name="Ong R.C."/>
            <person name="Putra M."/>
            <person name="Sireger I.Z."/>
            <person name="Indrioko S."/>
            <person name="Kosugi Y."/>
            <person name="Izuno A."/>
            <person name="Isagi Y."/>
            <person name="Lee S.L."/>
            <person name="Shimizu K.K."/>
        </authorList>
    </citation>
    <scope>NUCLEOTIDE SEQUENCE [LARGE SCALE GENOMIC DNA]</scope>
    <source>
        <strain evidence="4">214</strain>
    </source>
</reference>
<protein>
    <recommendedName>
        <fullName evidence="3">Reverse transcriptase domain-containing protein</fullName>
    </recommendedName>
</protein>
<feature type="region of interest" description="Disordered" evidence="2">
    <location>
        <begin position="41"/>
        <end position="76"/>
    </location>
</feature>
<name>A0AAV5MIT0_9ROSI</name>
<dbReference type="EMBL" id="BPVZ01000268">
    <property type="protein sequence ID" value="GKV48716.1"/>
    <property type="molecule type" value="Genomic_DNA"/>
</dbReference>
<feature type="compositionally biased region" description="Basic and acidic residues" evidence="2">
    <location>
        <begin position="47"/>
        <end position="58"/>
    </location>
</feature>
<dbReference type="PROSITE" id="PS50878">
    <property type="entry name" value="RT_POL"/>
    <property type="match status" value="1"/>
</dbReference>
<keyword evidence="5" id="KW-1185">Reference proteome</keyword>
<evidence type="ECO:0000256" key="1">
    <source>
        <dbReference type="SAM" id="Coils"/>
    </source>
</evidence>
<dbReference type="Pfam" id="PF00078">
    <property type="entry name" value="RVT_1"/>
    <property type="match status" value="1"/>
</dbReference>
<evidence type="ECO:0000256" key="2">
    <source>
        <dbReference type="SAM" id="MobiDB-lite"/>
    </source>
</evidence>
<gene>
    <name evidence="4" type="ORF">SLEP1_g55520</name>
</gene>
<feature type="coiled-coil region" evidence="1">
    <location>
        <begin position="799"/>
        <end position="853"/>
    </location>
</feature>
<feature type="compositionally biased region" description="Basic and acidic residues" evidence="2">
    <location>
        <begin position="139"/>
        <end position="155"/>
    </location>
</feature>
<dbReference type="Pfam" id="PF14111">
    <property type="entry name" value="DUF4283"/>
    <property type="match status" value="1"/>
</dbReference>
<evidence type="ECO:0000259" key="3">
    <source>
        <dbReference type="PROSITE" id="PS50878"/>
    </source>
</evidence>
<dbReference type="Gene3D" id="3.60.10.10">
    <property type="entry name" value="Endonuclease/exonuclease/phosphatase"/>
    <property type="match status" value="1"/>
</dbReference>
<dbReference type="InterPro" id="IPR036691">
    <property type="entry name" value="Endo/exonu/phosph_ase_sf"/>
</dbReference>